<gene>
    <name evidence="6" type="ORF">METZ01_LOCUS217732</name>
</gene>
<evidence type="ECO:0000256" key="4">
    <source>
        <dbReference type="SAM" id="Phobius"/>
    </source>
</evidence>
<dbReference type="Pfam" id="PF00535">
    <property type="entry name" value="Glycos_transf_2"/>
    <property type="match status" value="1"/>
</dbReference>
<keyword evidence="4" id="KW-0812">Transmembrane</keyword>
<proteinExistence type="inferred from homology"/>
<dbReference type="EMBL" id="UINC01051115">
    <property type="protein sequence ID" value="SVB64878.1"/>
    <property type="molecule type" value="Genomic_DNA"/>
</dbReference>
<accession>A0A382FP87</accession>
<feature type="domain" description="Glycosyltransferase 2-like" evidence="5">
    <location>
        <begin position="10"/>
        <end position="130"/>
    </location>
</feature>
<reference evidence="6" key="1">
    <citation type="submission" date="2018-05" db="EMBL/GenBank/DDBJ databases">
        <authorList>
            <person name="Lanie J.A."/>
            <person name="Ng W.-L."/>
            <person name="Kazmierczak K.M."/>
            <person name="Andrzejewski T.M."/>
            <person name="Davidsen T.M."/>
            <person name="Wayne K.J."/>
            <person name="Tettelin H."/>
            <person name="Glass J.I."/>
            <person name="Rusch D."/>
            <person name="Podicherti R."/>
            <person name="Tsui H.-C.T."/>
            <person name="Winkler M.E."/>
        </authorList>
    </citation>
    <scope>NUCLEOTIDE SEQUENCE</scope>
</reference>
<keyword evidence="4" id="KW-1133">Transmembrane helix</keyword>
<dbReference type="PANTHER" id="PTHR43179:SF12">
    <property type="entry name" value="GALACTOFURANOSYLTRANSFERASE GLFT2"/>
    <property type="match status" value="1"/>
</dbReference>
<organism evidence="6">
    <name type="scientific">marine metagenome</name>
    <dbReference type="NCBI Taxonomy" id="408172"/>
    <lineage>
        <taxon>unclassified sequences</taxon>
        <taxon>metagenomes</taxon>
        <taxon>ecological metagenomes</taxon>
    </lineage>
</organism>
<feature type="non-terminal residue" evidence="6">
    <location>
        <position position="267"/>
    </location>
</feature>
<dbReference type="InterPro" id="IPR029044">
    <property type="entry name" value="Nucleotide-diphossugar_trans"/>
</dbReference>
<keyword evidence="2" id="KW-0328">Glycosyltransferase</keyword>
<sequence>MNLNFKNITFVIVTFKSEKIIYECINSLPKDSNKIVIENSKNIKLKRELETKYDNIEVIINENIGMGASNNIGIKKSKTKYAFIINPDTKFNSDTLPKIFEASESINDFAILSPINSDPNYPNYEISSDNKNMNENIISVDYVDGFSMLINKEKFKDEDFFDENFFLYLENTDLCLRTKKRGQNIFIIKNSFIDHSGAGSIVSKDLEYLRNWHWMWSKFYFNKKHYGYFNAFSKIISNLLSAMFKYVFYLILFNSYKKKIYLMRICG</sequence>
<dbReference type="PANTHER" id="PTHR43179">
    <property type="entry name" value="RHAMNOSYLTRANSFERASE WBBL"/>
    <property type="match status" value="1"/>
</dbReference>
<evidence type="ECO:0000313" key="6">
    <source>
        <dbReference type="EMBL" id="SVB64878.1"/>
    </source>
</evidence>
<feature type="transmembrane region" description="Helical" evidence="4">
    <location>
        <begin position="235"/>
        <end position="254"/>
    </location>
</feature>
<dbReference type="InterPro" id="IPR001173">
    <property type="entry name" value="Glyco_trans_2-like"/>
</dbReference>
<evidence type="ECO:0000256" key="2">
    <source>
        <dbReference type="ARBA" id="ARBA00022676"/>
    </source>
</evidence>
<dbReference type="SUPFAM" id="SSF53448">
    <property type="entry name" value="Nucleotide-diphospho-sugar transferases"/>
    <property type="match status" value="1"/>
</dbReference>
<evidence type="ECO:0000256" key="3">
    <source>
        <dbReference type="ARBA" id="ARBA00022679"/>
    </source>
</evidence>
<dbReference type="GO" id="GO:0016757">
    <property type="term" value="F:glycosyltransferase activity"/>
    <property type="evidence" value="ECO:0007669"/>
    <property type="project" value="UniProtKB-KW"/>
</dbReference>
<keyword evidence="4" id="KW-0472">Membrane</keyword>
<keyword evidence="3" id="KW-0808">Transferase</keyword>
<evidence type="ECO:0000256" key="1">
    <source>
        <dbReference type="ARBA" id="ARBA00006739"/>
    </source>
</evidence>
<dbReference type="AlphaFoldDB" id="A0A382FP87"/>
<dbReference type="Gene3D" id="3.90.550.10">
    <property type="entry name" value="Spore Coat Polysaccharide Biosynthesis Protein SpsA, Chain A"/>
    <property type="match status" value="1"/>
</dbReference>
<evidence type="ECO:0000259" key="5">
    <source>
        <dbReference type="Pfam" id="PF00535"/>
    </source>
</evidence>
<protein>
    <recommendedName>
        <fullName evidence="5">Glycosyltransferase 2-like domain-containing protein</fullName>
    </recommendedName>
</protein>
<comment type="similarity">
    <text evidence="1">Belongs to the glycosyltransferase 2 family.</text>
</comment>
<name>A0A382FP87_9ZZZZ</name>